<evidence type="ECO:0000259" key="10">
    <source>
        <dbReference type="SMART" id="SM00642"/>
    </source>
</evidence>
<evidence type="ECO:0000256" key="7">
    <source>
        <dbReference type="ARBA" id="ARBA00023295"/>
    </source>
</evidence>
<dbReference type="CDD" id="cd02856">
    <property type="entry name" value="E_set_GDE_Isoamylase_N"/>
    <property type="match status" value="1"/>
</dbReference>
<proteinExistence type="inferred from homology"/>
<name>A0A090M6E9_OSTTA</name>
<keyword evidence="4" id="KW-0934">Plastid</keyword>
<dbReference type="SUPFAM" id="SSF81296">
    <property type="entry name" value="E set domains"/>
    <property type="match status" value="1"/>
</dbReference>
<dbReference type="CDD" id="cd11326">
    <property type="entry name" value="AmyAc_Glg_debranch"/>
    <property type="match status" value="1"/>
</dbReference>
<dbReference type="Pfam" id="PF00128">
    <property type="entry name" value="Alpha-amylase"/>
    <property type="match status" value="1"/>
</dbReference>
<dbReference type="Proteomes" id="UP000009170">
    <property type="component" value="Unassembled WGS sequence"/>
</dbReference>
<dbReference type="GO" id="GO:0019156">
    <property type="term" value="F:isoamylase activity"/>
    <property type="evidence" value="ECO:0007669"/>
    <property type="project" value="UniProtKB-EC"/>
</dbReference>
<evidence type="ECO:0000256" key="4">
    <source>
        <dbReference type="ARBA" id="ARBA00022640"/>
    </source>
</evidence>
<comment type="catalytic activity">
    <reaction evidence="8">
        <text>Hydrolysis of (1-&gt;6)-alpha-D-glucosidic branch linkages in glycogen, amylopectin and their beta-limit dextrins.</text>
        <dbReference type="EC" id="3.2.1.68"/>
    </reaction>
</comment>
<dbReference type="InterPro" id="IPR013783">
    <property type="entry name" value="Ig-like_fold"/>
</dbReference>
<dbReference type="EC" id="3.2.1.68" evidence="9"/>
<dbReference type="SMART" id="SM00642">
    <property type="entry name" value="Aamy"/>
    <property type="match status" value="1"/>
</dbReference>
<keyword evidence="3" id="KW-0150">Chloroplast</keyword>
<reference evidence="12" key="1">
    <citation type="journal article" date="2006" name="Proc. Natl. Acad. Sci. U.S.A.">
        <title>Genome analysis of the smallest free-living eukaryote Ostreococcus tauri unveils many unique features.</title>
        <authorList>
            <person name="Derelle E."/>
            <person name="Ferraz C."/>
            <person name="Rombauts S."/>
            <person name="Rouze P."/>
            <person name="Worden A.Z."/>
            <person name="Robbens S."/>
            <person name="Partensky F."/>
            <person name="Degroeve S."/>
            <person name="Echeynie S."/>
            <person name="Cooke R."/>
            <person name="Saeys Y."/>
            <person name="Wuyts J."/>
            <person name="Jabbari K."/>
            <person name="Bowler C."/>
            <person name="Panaud O."/>
            <person name="Piegu B."/>
            <person name="Ball S.G."/>
            <person name="Ral J.-P."/>
            <person name="Bouget F.-Y."/>
            <person name="Piganeau G."/>
            <person name="De Baets B."/>
            <person name="Picard A."/>
            <person name="Delseny M."/>
            <person name="Demaille J."/>
            <person name="Van de Peer Y."/>
            <person name="Moreau H."/>
        </authorList>
    </citation>
    <scope>NUCLEOTIDE SEQUENCE [LARGE SCALE GENOMIC DNA]</scope>
    <source>
        <strain evidence="12">OTTH 0595 / CCAP 157/2 / RCC745</strain>
    </source>
</reference>
<dbReference type="GO" id="GO:0009507">
    <property type="term" value="C:chloroplast"/>
    <property type="evidence" value="ECO:0007669"/>
    <property type="project" value="UniProtKB-SubCell"/>
</dbReference>
<dbReference type="NCBIfam" id="TIGR02100">
    <property type="entry name" value="glgX_debranch"/>
    <property type="match status" value="1"/>
</dbReference>
<dbReference type="InterPro" id="IPR044505">
    <property type="entry name" value="GlgX_Isoamylase_N_E_set"/>
</dbReference>
<dbReference type="SUPFAM" id="SSF51445">
    <property type="entry name" value="(Trans)glycosidases"/>
    <property type="match status" value="1"/>
</dbReference>
<dbReference type="Pfam" id="PF02922">
    <property type="entry name" value="CBM_48"/>
    <property type="match status" value="1"/>
</dbReference>
<comment type="similarity">
    <text evidence="2">Belongs to the glycosyl hydrolase 13 family.</text>
</comment>
<evidence type="ECO:0000256" key="2">
    <source>
        <dbReference type="ARBA" id="ARBA00008061"/>
    </source>
</evidence>
<protein>
    <recommendedName>
        <fullName evidence="9">isoamylase</fullName>
        <ecNumber evidence="9">3.2.1.68</ecNumber>
    </recommendedName>
</protein>
<dbReference type="KEGG" id="ota:OT_ostta12g00320"/>
<dbReference type="Gene3D" id="3.20.20.80">
    <property type="entry name" value="Glycosidases"/>
    <property type="match status" value="1"/>
</dbReference>
<evidence type="ECO:0000256" key="8">
    <source>
        <dbReference type="ARBA" id="ARBA00051664"/>
    </source>
</evidence>
<dbReference type="GO" id="GO:0004135">
    <property type="term" value="F:amylo-alpha-1,6-glucosidase activity"/>
    <property type="evidence" value="ECO:0007669"/>
    <property type="project" value="InterPro"/>
</dbReference>
<dbReference type="PANTHER" id="PTHR43002">
    <property type="entry name" value="GLYCOGEN DEBRANCHING ENZYME"/>
    <property type="match status" value="1"/>
</dbReference>
<comment type="caution">
    <text evidence="11">The sequence shown here is derived from an EMBL/GenBank/DDBJ whole genome shotgun (WGS) entry which is preliminary data.</text>
</comment>
<dbReference type="SUPFAM" id="SSF51011">
    <property type="entry name" value="Glycosyl hydrolase domain"/>
    <property type="match status" value="1"/>
</dbReference>
<keyword evidence="5 11" id="KW-0378">Hydrolase</keyword>
<dbReference type="InterPro" id="IPR006047">
    <property type="entry name" value="GH13_cat_dom"/>
</dbReference>
<dbReference type="AlphaFoldDB" id="A0A090M6E9"/>
<dbReference type="Gene3D" id="2.60.40.10">
    <property type="entry name" value="Immunoglobulins"/>
    <property type="match status" value="1"/>
</dbReference>
<evidence type="ECO:0000313" key="11">
    <source>
        <dbReference type="EMBL" id="CEF99771.1"/>
    </source>
</evidence>
<dbReference type="InterPro" id="IPR011837">
    <property type="entry name" value="Glycogen_debranch_GlgX"/>
</dbReference>
<comment type="subcellular location">
    <subcellularLocation>
        <location evidence="1">Plastid</location>
        <location evidence="1">Chloroplast</location>
    </subcellularLocation>
</comment>
<evidence type="ECO:0000256" key="1">
    <source>
        <dbReference type="ARBA" id="ARBA00004229"/>
    </source>
</evidence>
<dbReference type="GeneID" id="9835977"/>
<gene>
    <name evidence="11" type="ORF">OT_ostta12g00320</name>
</gene>
<accession>A0A090M6E9</accession>
<evidence type="ECO:0000256" key="6">
    <source>
        <dbReference type="ARBA" id="ARBA00022946"/>
    </source>
</evidence>
<evidence type="ECO:0000313" key="12">
    <source>
        <dbReference type="Proteomes" id="UP000009170"/>
    </source>
</evidence>
<keyword evidence="7" id="KW-0326">Glycosidase</keyword>
<dbReference type="InterPro" id="IPR004193">
    <property type="entry name" value="Glyco_hydro_13_N"/>
</dbReference>
<evidence type="ECO:0000256" key="5">
    <source>
        <dbReference type="ARBA" id="ARBA00022801"/>
    </source>
</evidence>
<keyword evidence="6" id="KW-0809">Transit peptide</keyword>
<dbReference type="STRING" id="70448.A0A090M6E9"/>
<dbReference type="RefSeq" id="XP_022840026.1">
    <property type="nucleotide sequence ID" value="XM_022982798.1"/>
</dbReference>
<dbReference type="InParanoid" id="A0A090M6E9"/>
<keyword evidence="12" id="KW-1185">Reference proteome</keyword>
<dbReference type="InterPro" id="IPR013780">
    <property type="entry name" value="Glyco_hydro_b"/>
</dbReference>
<dbReference type="GO" id="GO:0005980">
    <property type="term" value="P:glycogen catabolic process"/>
    <property type="evidence" value="ECO:0007669"/>
    <property type="project" value="InterPro"/>
</dbReference>
<dbReference type="InterPro" id="IPR048650">
    <property type="entry name" value="ISOA1-3-like_C"/>
</dbReference>
<dbReference type="InterPro" id="IPR017853">
    <property type="entry name" value="GH"/>
</dbReference>
<reference evidence="11 12" key="2">
    <citation type="journal article" date="2014" name="BMC Genomics">
        <title>An improved genome of the model marine alga Ostreococcus tauri unfolds by assessing Illumina de novo assemblies.</title>
        <authorList>
            <person name="Blanc-Mathieu R."/>
            <person name="Verhelst B."/>
            <person name="Derelle E."/>
            <person name="Rombauts S."/>
            <person name="Bouget F.Y."/>
            <person name="Carre I."/>
            <person name="Chateau A."/>
            <person name="Eyre-Walker A."/>
            <person name="Grimsley N."/>
            <person name="Moreau H."/>
            <person name="Piegu B."/>
            <person name="Rivals E."/>
            <person name="Schackwitz W."/>
            <person name="Van de Peer Y."/>
            <person name="Piganeau G."/>
        </authorList>
    </citation>
    <scope>NUCLEOTIDE SEQUENCE [LARGE SCALE GENOMIC DNA]</scope>
    <source>
        <strain evidence="12">OTTH 0595 / CCAP 157/2 / RCC745</strain>
    </source>
</reference>
<evidence type="ECO:0000256" key="9">
    <source>
        <dbReference type="ARBA" id="ARBA00066531"/>
    </source>
</evidence>
<dbReference type="EMBL" id="CAID01000012">
    <property type="protein sequence ID" value="CEF99771.1"/>
    <property type="molecule type" value="Genomic_DNA"/>
</dbReference>
<dbReference type="InterPro" id="IPR014756">
    <property type="entry name" value="Ig_E-set"/>
</dbReference>
<dbReference type="Gene3D" id="2.60.40.1180">
    <property type="entry name" value="Golgi alpha-mannosidase II"/>
    <property type="match status" value="1"/>
</dbReference>
<dbReference type="Pfam" id="PF21156">
    <property type="entry name" value="ISOA1-3_C"/>
    <property type="match status" value="1"/>
</dbReference>
<feature type="domain" description="Glycosyl hydrolase family 13 catalytic" evidence="10">
    <location>
        <begin position="169"/>
        <end position="587"/>
    </location>
</feature>
<organism evidence="11 12">
    <name type="scientific">Ostreococcus tauri</name>
    <name type="common">Marine green alga</name>
    <dbReference type="NCBI Taxonomy" id="70448"/>
    <lineage>
        <taxon>Eukaryota</taxon>
        <taxon>Viridiplantae</taxon>
        <taxon>Chlorophyta</taxon>
        <taxon>Mamiellophyceae</taxon>
        <taxon>Mamiellales</taxon>
        <taxon>Bathycoccaceae</taxon>
        <taxon>Ostreococcus</taxon>
    </lineage>
</organism>
<sequence>MRGSNSEIAWVSGDAEPLGPSATTDGGVNFAVRCASSAQAVTLCAYDAEDDWTRVKPRFEVPMMRTGDVWHIKMISGMVRSGMRYGYRINGEGGWDTGQRFDATKVLMDPYAPLVEARRKVFGEWSKHKVSGDTNDPDMLSGYDFESAPFDWRGVESPQIDEKDMIVYEMTVRAFTADASSGLDADARGSYAGVAAKVEHLKSLGVNVVELLPVFEYDEMEFQRIPNPRDHMVNTWGYSTMSFFAPMTRFGKKGCSAREASREFKEMVRALHAAGIQVILDVVYNHTGEMNDELPNTCSMRGIDNKTYYMTDTNQYVQMLNFTGCGNTLNANNPYVSQFILDSLKHWVKEYHVDGFRFDLASALCRDEQGHPMNSPPLIRAIAKDPELAHVKLIAEPWDCGGLYQVGSFPNWDRWSEWNGAYRDVLRRFIKGDEGMKSDFARRISGSSDMYHHNNRKPYHSVNFITAHDGFTLRDLVSYNTKHNMANGEFNNDGANDNYSWNCGHEGDTSDESVKALRWRQMKNFHVALMISQGTPMMLMGDEYGHTRHGNNNTYGHDDKLNNFQWNELDSQKEHYFRFASEMVKFRRLHPLLGRETFLTDADVTWHEDRWDDPQSKFLAFTLHDSAGYGCGDLYIAFNAHEFYVDAALPSPPNGKRWARIVDTNLPSPEDFIVKGKFGVESRYNVAPRGCVILMSK</sequence>
<evidence type="ECO:0000256" key="3">
    <source>
        <dbReference type="ARBA" id="ARBA00022528"/>
    </source>
</evidence>
<dbReference type="FunFam" id="3.20.20.80:FF:000054">
    <property type="entry name" value="Glycogen debranching enzyme"/>
    <property type="match status" value="1"/>
</dbReference>
<dbReference type="OrthoDB" id="204980at2759"/>
<dbReference type="FunCoup" id="A0A090M6E9">
    <property type="interactions" value="31"/>
</dbReference>